<feature type="compositionally biased region" description="Basic residues" evidence="4">
    <location>
        <begin position="651"/>
        <end position="662"/>
    </location>
</feature>
<proteinExistence type="predicted"/>
<feature type="region of interest" description="Disordered" evidence="4">
    <location>
        <begin position="612"/>
        <end position="762"/>
    </location>
</feature>
<name>A0AAP0JY86_9MAGN</name>
<feature type="compositionally biased region" description="Basic and acidic residues" evidence="4">
    <location>
        <begin position="696"/>
        <end position="722"/>
    </location>
</feature>
<sequence>MNPPNPNPIAPFTFLSPNPNPNPNSPIPPPPQTPNISHAISTLQALIDQSTKTLTTLTNLTPSPHSHRLSHCPFDPRHRVPSESLFRHSFECRGGRGRPGIGPALLDTLHYPKTLKSDEELSKDDVFMRGSDELMCFSIDDYGGLGSNPNFFYKDCPSVVCCGELDECDNRVFTIPSVLYVHCVNVICDGCEEIKGFDWGRGRGRILPSEVWAVRREVEAWGDYPREYSFSVLRVALCLPMIREYDSVEWMISNSAHFGVVIDVAMSEHVYLLLKLCLKAVSYEARRSSKLYDGGVGDVNFRSIRFACPVLIDVMTWFATQLSVLYGEANAKLFSIEMLKHFISNGTIGELVGAIESKNVKIEETTVGSGKENLLGIENKRSDLVYVSQVAAAVAALHERSLNLLILVGMACILEFGLSFCDLGIRIYHTAHSMHIHAIVFSPQAYGTFKQISEHAYVTKKADEERKKRPNYRPILEYDGLLSHRSHNEDSRKMKTKEELLAEERDYKRRRMSYRGKKVKRSITEVMRDIIEEHMEEIKQAGGIGCFVKGSSEGVSFPSGSVSDHEMAADDKLRNLGFDSSETREMQMGHYHRSLSSNDSFASIENINLKDSRRREYSGRHESLDVQPRSIRKASERDREYRSRSPDNYRNHGHSHDRHGHQRERDKKKVTEYRYDENRRSRESRSSSISDLASDFSHRKNREMPRSEGRHRDRTFGTHRSDNMSPSSFDDRYDPSESCDRYDEDVSSGSKYARTGKSYKSK</sequence>
<feature type="compositionally biased region" description="Basic and acidic residues" evidence="4">
    <location>
        <begin position="612"/>
        <end position="624"/>
    </location>
</feature>
<protein>
    <recommendedName>
        <fullName evidence="5">CHHC U11-48K-type domain-containing protein</fullName>
    </recommendedName>
</protein>
<feature type="compositionally biased region" description="Pro residues" evidence="4">
    <location>
        <begin position="18"/>
        <end position="33"/>
    </location>
</feature>
<evidence type="ECO:0000313" key="7">
    <source>
        <dbReference type="Proteomes" id="UP001419268"/>
    </source>
</evidence>
<dbReference type="EMBL" id="JBBNAG010000004">
    <property type="protein sequence ID" value="KAK9141137.1"/>
    <property type="molecule type" value="Genomic_DNA"/>
</dbReference>
<evidence type="ECO:0000256" key="3">
    <source>
        <dbReference type="ARBA" id="ARBA00022833"/>
    </source>
</evidence>
<evidence type="ECO:0000256" key="2">
    <source>
        <dbReference type="ARBA" id="ARBA00022771"/>
    </source>
</evidence>
<feature type="compositionally biased region" description="Basic and acidic residues" evidence="4">
    <location>
        <begin position="633"/>
        <end position="650"/>
    </location>
</feature>
<dbReference type="InterPro" id="IPR051591">
    <property type="entry name" value="UPF0224_FAM112_RNA_Proc"/>
</dbReference>
<feature type="region of interest" description="Disordered" evidence="4">
    <location>
        <begin position="1"/>
        <end position="34"/>
    </location>
</feature>
<keyword evidence="2" id="KW-0863">Zinc-finger</keyword>
<keyword evidence="7" id="KW-1185">Reference proteome</keyword>
<dbReference type="AlphaFoldDB" id="A0AAP0JY86"/>
<dbReference type="Pfam" id="PF05253">
    <property type="entry name" value="zf-U11-48K"/>
    <property type="match status" value="1"/>
</dbReference>
<organism evidence="6 7">
    <name type="scientific">Stephania cephalantha</name>
    <dbReference type="NCBI Taxonomy" id="152367"/>
    <lineage>
        <taxon>Eukaryota</taxon>
        <taxon>Viridiplantae</taxon>
        <taxon>Streptophyta</taxon>
        <taxon>Embryophyta</taxon>
        <taxon>Tracheophyta</taxon>
        <taxon>Spermatophyta</taxon>
        <taxon>Magnoliopsida</taxon>
        <taxon>Ranunculales</taxon>
        <taxon>Menispermaceae</taxon>
        <taxon>Menispermoideae</taxon>
        <taxon>Cissampelideae</taxon>
        <taxon>Stephania</taxon>
    </lineage>
</organism>
<dbReference type="PROSITE" id="PS51800">
    <property type="entry name" value="ZF_CHHC_U11_48K"/>
    <property type="match status" value="1"/>
</dbReference>
<keyword evidence="1" id="KW-0479">Metal-binding</keyword>
<comment type="caution">
    <text evidence="6">The sequence shown here is derived from an EMBL/GenBank/DDBJ whole genome shotgun (WGS) entry which is preliminary data.</text>
</comment>
<gene>
    <name evidence="6" type="ORF">Scep_010818</name>
</gene>
<dbReference type="Proteomes" id="UP001419268">
    <property type="component" value="Unassembled WGS sequence"/>
</dbReference>
<evidence type="ECO:0000256" key="4">
    <source>
        <dbReference type="SAM" id="MobiDB-lite"/>
    </source>
</evidence>
<feature type="compositionally biased region" description="Basic and acidic residues" evidence="4">
    <location>
        <begin position="663"/>
        <end position="685"/>
    </location>
</feature>
<evidence type="ECO:0000313" key="6">
    <source>
        <dbReference type="EMBL" id="KAK9141137.1"/>
    </source>
</evidence>
<feature type="domain" description="CHHC U11-48K-type" evidence="5">
    <location>
        <begin position="69"/>
        <end position="96"/>
    </location>
</feature>
<dbReference type="PANTHER" id="PTHR21402">
    <property type="entry name" value="GAMETOCYTE SPECIFIC FACTOR 1-RELATED"/>
    <property type="match status" value="1"/>
</dbReference>
<reference evidence="6 7" key="1">
    <citation type="submission" date="2024-01" db="EMBL/GenBank/DDBJ databases">
        <title>Genome assemblies of Stephania.</title>
        <authorList>
            <person name="Yang L."/>
        </authorList>
    </citation>
    <scope>NUCLEOTIDE SEQUENCE [LARGE SCALE GENOMIC DNA]</scope>
    <source>
        <strain evidence="6">JXDWG</strain>
        <tissue evidence="6">Leaf</tissue>
    </source>
</reference>
<accession>A0AAP0JY86</accession>
<keyword evidence="3" id="KW-0862">Zinc</keyword>
<dbReference type="PANTHER" id="PTHR21402:SF10">
    <property type="entry name" value="U11_U12 SMALL NUCLEAR RIBONUCLEOPROTEIN 48 KDA PROTEIN"/>
    <property type="match status" value="1"/>
</dbReference>
<feature type="compositionally biased region" description="Basic and acidic residues" evidence="4">
    <location>
        <begin position="729"/>
        <end position="741"/>
    </location>
</feature>
<evidence type="ECO:0000256" key="1">
    <source>
        <dbReference type="ARBA" id="ARBA00022723"/>
    </source>
</evidence>
<evidence type="ECO:0000259" key="5">
    <source>
        <dbReference type="PROSITE" id="PS51800"/>
    </source>
</evidence>
<dbReference type="GO" id="GO:0008270">
    <property type="term" value="F:zinc ion binding"/>
    <property type="evidence" value="ECO:0007669"/>
    <property type="project" value="UniProtKB-KW"/>
</dbReference>
<dbReference type="InterPro" id="IPR022776">
    <property type="entry name" value="TRM13/UPF0224_CHHC_Znf_dom"/>
</dbReference>